<dbReference type="AlphaFoldDB" id="A0A9D1SJF2"/>
<protein>
    <submittedName>
        <fullName evidence="2">Protein-ADP-ribose hydrolase</fullName>
    </submittedName>
</protein>
<evidence type="ECO:0000313" key="2">
    <source>
        <dbReference type="EMBL" id="HIU62689.1"/>
    </source>
</evidence>
<name>A0A9D1SJF2_9FIRM</name>
<accession>A0A9D1SJF2</accession>
<reference evidence="2" key="2">
    <citation type="journal article" date="2021" name="PeerJ">
        <title>Extensive microbial diversity within the chicken gut microbiome revealed by metagenomics and culture.</title>
        <authorList>
            <person name="Gilroy R."/>
            <person name="Ravi A."/>
            <person name="Getino M."/>
            <person name="Pursley I."/>
            <person name="Horton D.L."/>
            <person name="Alikhan N.F."/>
            <person name="Baker D."/>
            <person name="Gharbi K."/>
            <person name="Hall N."/>
            <person name="Watson M."/>
            <person name="Adriaenssens E.M."/>
            <person name="Foster-Nyarko E."/>
            <person name="Jarju S."/>
            <person name="Secka A."/>
            <person name="Antonio M."/>
            <person name="Oren A."/>
            <person name="Chaudhuri R.R."/>
            <person name="La Ragione R."/>
            <person name="Hildebrand F."/>
            <person name="Pallen M.J."/>
        </authorList>
    </citation>
    <scope>NUCLEOTIDE SEQUENCE</scope>
    <source>
        <strain evidence="2">9366</strain>
    </source>
</reference>
<gene>
    <name evidence="2" type="ORF">IAB07_02835</name>
</gene>
<organism evidence="2 3">
    <name type="scientific">Candidatus Caccalectryoclostridium excrementigallinarum</name>
    <dbReference type="NCBI Taxonomy" id="2840710"/>
    <lineage>
        <taxon>Bacteria</taxon>
        <taxon>Bacillati</taxon>
        <taxon>Bacillota</taxon>
        <taxon>Clostridia</taxon>
        <taxon>Christensenellales</taxon>
        <taxon>Christensenellaceae</taxon>
        <taxon>Christensenellaceae incertae sedis</taxon>
        <taxon>Candidatus Caccalectryoclostridium</taxon>
    </lineage>
</organism>
<dbReference type="InterPro" id="IPR043472">
    <property type="entry name" value="Macro_dom-like"/>
</dbReference>
<feature type="domain" description="Macro" evidence="1">
    <location>
        <begin position="66"/>
        <end position="254"/>
    </location>
</feature>
<dbReference type="SUPFAM" id="SSF52949">
    <property type="entry name" value="Macro domain-like"/>
    <property type="match status" value="1"/>
</dbReference>
<evidence type="ECO:0000313" key="3">
    <source>
        <dbReference type="Proteomes" id="UP000824145"/>
    </source>
</evidence>
<dbReference type="NCBIfam" id="NF003163">
    <property type="entry name" value="PRK04143.1"/>
    <property type="match status" value="1"/>
</dbReference>
<evidence type="ECO:0000259" key="1">
    <source>
        <dbReference type="PROSITE" id="PS51154"/>
    </source>
</evidence>
<comment type="caution">
    <text evidence="2">The sequence shown here is derived from an EMBL/GenBank/DDBJ whole genome shotgun (WGS) entry which is preliminary data.</text>
</comment>
<dbReference type="Proteomes" id="UP000824145">
    <property type="component" value="Unassembled WGS sequence"/>
</dbReference>
<dbReference type="Gene3D" id="3.40.220.10">
    <property type="entry name" value="Leucine Aminopeptidase, subunit E, domain 1"/>
    <property type="match status" value="1"/>
</dbReference>
<dbReference type="SMART" id="SM00506">
    <property type="entry name" value="A1pp"/>
    <property type="match status" value="1"/>
</dbReference>
<dbReference type="PANTHER" id="PTHR11106:SF27">
    <property type="entry name" value="MACRO DOMAIN-CONTAINING PROTEIN"/>
    <property type="match status" value="1"/>
</dbReference>
<keyword evidence="2" id="KW-0378">Hydrolase</keyword>
<dbReference type="InterPro" id="IPR002589">
    <property type="entry name" value="Macro_dom"/>
</dbReference>
<dbReference type="PANTHER" id="PTHR11106">
    <property type="entry name" value="GANGLIOSIDE INDUCED DIFFERENTIATION ASSOCIATED PROTEIN 2-RELATED"/>
    <property type="match status" value="1"/>
</dbReference>
<sequence length="255" mass="29059">MTQNKILDRLIQILCEERGEAVPSLSYEQKPDFFRALCNVRPPMPATKEFLRLQDEYLPERTKERGIVDVNGFVYRDGIALWRGDITRLNADAVVNACNSALLGCFHPLHNCIDNVIHSAAGVQVRLDCNAIMRGGEEPNGRVKVTKAYNLPSRYIFHIVGPIVYGGVTEQNRRDLKSCYLSCLNMAAEMKLSSLAFCCISTGEYRYPKDEACRLAVQMVKQWKAETGNPLKVIFNVFLKEDEALYDRELFRQDR</sequence>
<dbReference type="CDD" id="cd02908">
    <property type="entry name" value="Macro_OAADPr_deacetylase"/>
    <property type="match status" value="1"/>
</dbReference>
<dbReference type="GO" id="GO:0016787">
    <property type="term" value="F:hydrolase activity"/>
    <property type="evidence" value="ECO:0007669"/>
    <property type="project" value="UniProtKB-KW"/>
</dbReference>
<proteinExistence type="predicted"/>
<dbReference type="PROSITE" id="PS51154">
    <property type="entry name" value="MACRO"/>
    <property type="match status" value="1"/>
</dbReference>
<dbReference type="EMBL" id="DVNJ01000015">
    <property type="protein sequence ID" value="HIU62689.1"/>
    <property type="molecule type" value="Genomic_DNA"/>
</dbReference>
<dbReference type="Pfam" id="PF01661">
    <property type="entry name" value="Macro"/>
    <property type="match status" value="1"/>
</dbReference>
<reference evidence="2" key="1">
    <citation type="submission" date="2020-10" db="EMBL/GenBank/DDBJ databases">
        <authorList>
            <person name="Gilroy R."/>
        </authorList>
    </citation>
    <scope>NUCLEOTIDE SEQUENCE</scope>
    <source>
        <strain evidence="2">9366</strain>
    </source>
</reference>